<dbReference type="GO" id="GO:0005886">
    <property type="term" value="C:plasma membrane"/>
    <property type="evidence" value="ECO:0007669"/>
    <property type="project" value="UniProtKB-SubCell"/>
</dbReference>
<evidence type="ECO:0000313" key="7">
    <source>
        <dbReference type="EMBL" id="SBW23807.1"/>
    </source>
</evidence>
<dbReference type="EMBL" id="FLUV01001649">
    <property type="protein sequence ID" value="SBW23807.1"/>
    <property type="molecule type" value="Genomic_DNA"/>
</dbReference>
<proteinExistence type="predicted"/>
<organism evidence="7 8">
    <name type="scientific">Candidatus Protofrankia californiensis</name>
    <dbReference type="NCBI Taxonomy" id="1839754"/>
    <lineage>
        <taxon>Bacteria</taxon>
        <taxon>Bacillati</taxon>
        <taxon>Actinomycetota</taxon>
        <taxon>Actinomycetes</taxon>
        <taxon>Frankiales</taxon>
        <taxon>Frankiaceae</taxon>
        <taxon>Protofrankia</taxon>
    </lineage>
</organism>
<protein>
    <submittedName>
        <fullName evidence="7">Efflux transporter</fullName>
    </submittedName>
</protein>
<dbReference type="GO" id="GO:0022857">
    <property type="term" value="F:transmembrane transporter activity"/>
    <property type="evidence" value="ECO:0007669"/>
    <property type="project" value="InterPro"/>
</dbReference>
<dbReference type="PANTHER" id="PTHR42718">
    <property type="entry name" value="MAJOR FACILITATOR SUPERFAMILY MULTIDRUG TRANSPORTER MFSC"/>
    <property type="match status" value="1"/>
</dbReference>
<keyword evidence="2 5" id="KW-0812">Transmembrane</keyword>
<dbReference type="InterPro" id="IPR036259">
    <property type="entry name" value="MFS_trans_sf"/>
</dbReference>
<feature type="transmembrane region" description="Helical" evidence="5">
    <location>
        <begin position="12"/>
        <end position="32"/>
    </location>
</feature>
<feature type="transmembrane region" description="Helical" evidence="5">
    <location>
        <begin position="38"/>
        <end position="61"/>
    </location>
</feature>
<comment type="subcellular location">
    <subcellularLocation>
        <location evidence="1">Cell membrane</location>
        <topology evidence="1">Multi-pass membrane protein</topology>
    </subcellularLocation>
</comment>
<keyword evidence="4 5" id="KW-0472">Membrane</keyword>
<evidence type="ECO:0000259" key="6">
    <source>
        <dbReference type="PROSITE" id="PS50850"/>
    </source>
</evidence>
<dbReference type="PANTHER" id="PTHR42718:SF48">
    <property type="entry name" value="CONSERVED TWO-DOMAIN MEMBRANE PROTEIN-RELATED"/>
    <property type="match status" value="1"/>
</dbReference>
<dbReference type="InterPro" id="IPR011701">
    <property type="entry name" value="MFS"/>
</dbReference>
<accession>A0A1C3P1S9</accession>
<gene>
    <name evidence="7" type="ORF">FDG2_3921</name>
</gene>
<evidence type="ECO:0000256" key="1">
    <source>
        <dbReference type="ARBA" id="ARBA00004651"/>
    </source>
</evidence>
<feature type="transmembrane region" description="Helical" evidence="5">
    <location>
        <begin position="73"/>
        <end position="92"/>
    </location>
</feature>
<name>A0A1C3P1S9_9ACTN</name>
<sequence length="213" mass="21435">MFRSGKLAAANLAALAWACATIGWQFVAVLYLQQALGYTALTTGLGIVPMGLAIVVTANLAGKVISRWGLGRVAAVGMLIQATGILLFLRAGTSSDYATIPLPALLIHGVGNGIHGVGNGLSFPSLNIAAVGGLPDDQQGLASGLVTSAVQIGAGVGVAVLATVMDLGESSMAGYRLAFLTAGCASLLGALIAYLGLRTPKPDIQPVQQPVDV</sequence>
<evidence type="ECO:0000313" key="8">
    <source>
        <dbReference type="Proteomes" id="UP000199013"/>
    </source>
</evidence>
<evidence type="ECO:0000256" key="2">
    <source>
        <dbReference type="ARBA" id="ARBA00022692"/>
    </source>
</evidence>
<evidence type="ECO:0000256" key="3">
    <source>
        <dbReference type="ARBA" id="ARBA00022989"/>
    </source>
</evidence>
<dbReference type="Proteomes" id="UP000199013">
    <property type="component" value="Unassembled WGS sequence"/>
</dbReference>
<reference evidence="8" key="1">
    <citation type="submission" date="2016-02" db="EMBL/GenBank/DDBJ databases">
        <authorList>
            <person name="Wibberg D."/>
        </authorList>
    </citation>
    <scope>NUCLEOTIDE SEQUENCE [LARGE SCALE GENOMIC DNA]</scope>
</reference>
<dbReference type="InterPro" id="IPR020846">
    <property type="entry name" value="MFS_dom"/>
</dbReference>
<keyword evidence="8" id="KW-1185">Reference proteome</keyword>
<evidence type="ECO:0000256" key="5">
    <source>
        <dbReference type="SAM" id="Phobius"/>
    </source>
</evidence>
<dbReference type="PROSITE" id="PS50850">
    <property type="entry name" value="MFS"/>
    <property type="match status" value="1"/>
</dbReference>
<evidence type="ECO:0000256" key="4">
    <source>
        <dbReference type="ARBA" id="ARBA00023136"/>
    </source>
</evidence>
<feature type="transmembrane region" description="Helical" evidence="5">
    <location>
        <begin position="177"/>
        <end position="197"/>
    </location>
</feature>
<dbReference type="Pfam" id="PF07690">
    <property type="entry name" value="MFS_1"/>
    <property type="match status" value="1"/>
</dbReference>
<feature type="domain" description="Major facilitator superfamily (MFS) profile" evidence="6">
    <location>
        <begin position="1"/>
        <end position="213"/>
    </location>
</feature>
<dbReference type="AlphaFoldDB" id="A0A1C3P1S9"/>
<dbReference type="SUPFAM" id="SSF103473">
    <property type="entry name" value="MFS general substrate transporter"/>
    <property type="match status" value="1"/>
</dbReference>
<feature type="transmembrane region" description="Helical" evidence="5">
    <location>
        <begin position="141"/>
        <end position="165"/>
    </location>
</feature>
<keyword evidence="3 5" id="KW-1133">Transmembrane helix</keyword>
<dbReference type="Gene3D" id="1.20.1250.20">
    <property type="entry name" value="MFS general substrate transporter like domains"/>
    <property type="match status" value="1"/>
</dbReference>